<evidence type="ECO:0000256" key="1">
    <source>
        <dbReference type="SAM" id="Phobius"/>
    </source>
</evidence>
<accession>A0A955RM62</accession>
<reference evidence="2" key="2">
    <citation type="journal article" date="2021" name="Microbiome">
        <title>Successional dynamics and alternative stable states in a saline activated sludge microbial community over 9 years.</title>
        <authorList>
            <person name="Wang Y."/>
            <person name="Ye J."/>
            <person name="Ju F."/>
            <person name="Liu L."/>
            <person name="Boyd J.A."/>
            <person name="Deng Y."/>
            <person name="Parks D.H."/>
            <person name="Jiang X."/>
            <person name="Yin X."/>
            <person name="Woodcroft B.J."/>
            <person name="Tyson G.W."/>
            <person name="Hugenholtz P."/>
            <person name="Polz M.F."/>
            <person name="Zhang T."/>
        </authorList>
    </citation>
    <scope>NUCLEOTIDE SEQUENCE</scope>
    <source>
        <strain evidence="2">HKST-UBA09</strain>
    </source>
</reference>
<dbReference type="EMBL" id="JAGQLF010000039">
    <property type="protein sequence ID" value="MCA9387042.1"/>
    <property type="molecule type" value="Genomic_DNA"/>
</dbReference>
<evidence type="ECO:0000313" key="2">
    <source>
        <dbReference type="EMBL" id="MCA9387042.1"/>
    </source>
</evidence>
<keyword evidence="1" id="KW-0472">Membrane</keyword>
<evidence type="ECO:0008006" key="4">
    <source>
        <dbReference type="Google" id="ProtNLM"/>
    </source>
</evidence>
<protein>
    <recommendedName>
        <fullName evidence="4">Glycosyltransferase 2-like domain-containing protein</fullName>
    </recommendedName>
</protein>
<keyword evidence="1" id="KW-0812">Transmembrane</keyword>
<dbReference type="PANTHER" id="PTHR36851">
    <property type="entry name" value="UNNAMED PRODUCT"/>
    <property type="match status" value="1"/>
</dbReference>
<proteinExistence type="predicted"/>
<gene>
    <name evidence="2" type="ORF">KC669_03335</name>
</gene>
<evidence type="ECO:0000313" key="3">
    <source>
        <dbReference type="Proteomes" id="UP000714915"/>
    </source>
</evidence>
<dbReference type="PANTHER" id="PTHR36851:SF1">
    <property type="entry name" value="GLYCO_TRANS_2-LIKE DOMAIN-CONTAINING PROTEIN"/>
    <property type="match status" value="1"/>
</dbReference>
<name>A0A955RM62_9BACT</name>
<keyword evidence="1" id="KW-1133">Transmembrane helix</keyword>
<comment type="caution">
    <text evidence="2">The sequence shown here is derived from an EMBL/GenBank/DDBJ whole genome shotgun (WGS) entry which is preliminary data.</text>
</comment>
<reference evidence="2" key="1">
    <citation type="submission" date="2020-04" db="EMBL/GenBank/DDBJ databases">
        <authorList>
            <person name="Zhang T."/>
        </authorList>
    </citation>
    <scope>NUCLEOTIDE SEQUENCE</scope>
    <source>
        <strain evidence="2">HKST-UBA09</strain>
    </source>
</reference>
<dbReference type="AlphaFoldDB" id="A0A955RM62"/>
<sequence>MPFSTYTTSFWVLEQIGFWDPWVTPEDYHLFFKAIFKFNDKVSAVPLFLKTLSDAAEGEGHWSTIKNNYLQSRRWAWGISDDGWVIKNFLKNFFRSSIRSKYITLHMLFDHIMGLSIAFLVLLGGVLPGFLNPDFNKDTAGALFPIVTGQFVQVTIFFLIVTIIFDFYLRPTPKDMPWWKNITRVLEWVVQPVAGFILTAIPGLEAQTRLVFGRYLEYYVTKKKGEGKEDEN</sequence>
<dbReference type="Proteomes" id="UP000714915">
    <property type="component" value="Unassembled WGS sequence"/>
</dbReference>
<feature type="transmembrane region" description="Helical" evidence="1">
    <location>
        <begin position="151"/>
        <end position="169"/>
    </location>
</feature>
<organism evidence="2 3">
    <name type="scientific">Candidatus Dojkabacteria bacterium</name>
    <dbReference type="NCBI Taxonomy" id="2099670"/>
    <lineage>
        <taxon>Bacteria</taxon>
        <taxon>Candidatus Dojkabacteria</taxon>
    </lineage>
</organism>
<feature type="transmembrane region" description="Helical" evidence="1">
    <location>
        <begin position="108"/>
        <end position="131"/>
    </location>
</feature>